<sequence>MRVLVEASWVKEGELEEGEPAIEKGTYWLLHWALKYEIIQLEEGHVAAVNYTVAICQDFNTGELRCFLPESIKIIGTELKK</sequence>
<organism evidence="1">
    <name type="scientific">viral metagenome</name>
    <dbReference type="NCBI Taxonomy" id="1070528"/>
    <lineage>
        <taxon>unclassified sequences</taxon>
        <taxon>metagenomes</taxon>
        <taxon>organismal metagenomes</taxon>
    </lineage>
</organism>
<reference evidence="1" key="1">
    <citation type="submission" date="2020-03" db="EMBL/GenBank/DDBJ databases">
        <title>The deep terrestrial virosphere.</title>
        <authorList>
            <person name="Holmfeldt K."/>
            <person name="Nilsson E."/>
            <person name="Simone D."/>
            <person name="Lopez-Fernandez M."/>
            <person name="Wu X."/>
            <person name="de Brujin I."/>
            <person name="Lundin D."/>
            <person name="Andersson A."/>
            <person name="Bertilsson S."/>
            <person name="Dopson M."/>
        </authorList>
    </citation>
    <scope>NUCLEOTIDE SEQUENCE</scope>
    <source>
        <strain evidence="1">MM415B05850</strain>
    </source>
</reference>
<evidence type="ECO:0000313" key="1">
    <source>
        <dbReference type="EMBL" id="QJA97931.1"/>
    </source>
</evidence>
<dbReference type="AlphaFoldDB" id="A0A6M3LYB4"/>
<accession>A0A6M3LYB4</accession>
<gene>
    <name evidence="1" type="ORF">MM415B05850_0011</name>
</gene>
<dbReference type="EMBL" id="MT143537">
    <property type="protein sequence ID" value="QJA97931.1"/>
    <property type="molecule type" value="Genomic_DNA"/>
</dbReference>
<proteinExistence type="predicted"/>
<protein>
    <submittedName>
        <fullName evidence="1">Uncharacterized protein</fullName>
    </submittedName>
</protein>
<name>A0A6M3LYB4_9ZZZZ</name>